<comment type="similarity">
    <text evidence="1">Belongs to the enoyl-CoA hydratase/isomerase family.</text>
</comment>
<evidence type="ECO:0000256" key="5">
    <source>
        <dbReference type="ARBA" id="ARBA00037410"/>
    </source>
</evidence>
<reference evidence="7 8" key="1">
    <citation type="journal article" date="2014" name="ISME J.">
        <title>Candidatus Competibacter-lineage genomes retrieved from metagenomes reveal functional metabolic diversity.</title>
        <authorList>
            <person name="McIlroy S.J."/>
            <person name="Albertsen M."/>
            <person name="Andresen E.K."/>
            <person name="Saunders A.M."/>
            <person name="Kristiansen R."/>
            <person name="Stokholm-Bjerregaard M."/>
            <person name="Nielsen K.L."/>
            <person name="Nielsen P.H."/>
        </authorList>
    </citation>
    <scope>NUCLEOTIDE SEQUENCE [LARGE SCALE GENOMIC DNA]</scope>
    <source>
        <strain evidence="7 8">Run_B_J11</strain>
    </source>
</reference>
<accession>A0A7U7GGH6</accession>
<dbReference type="InterPro" id="IPR052377">
    <property type="entry name" value="Mitochondrial_ECH-domain"/>
</dbReference>
<evidence type="ECO:0000313" key="7">
    <source>
        <dbReference type="EMBL" id="CDH47645.1"/>
    </source>
</evidence>
<dbReference type="Proteomes" id="UP000019184">
    <property type="component" value="Unassembled WGS sequence"/>
</dbReference>
<evidence type="ECO:0000256" key="4">
    <source>
        <dbReference type="ARBA" id="ARBA00023098"/>
    </source>
</evidence>
<evidence type="ECO:0000256" key="6">
    <source>
        <dbReference type="ARBA" id="ARBA00040545"/>
    </source>
</evidence>
<dbReference type="Gene3D" id="1.10.12.10">
    <property type="entry name" value="Lyase 2-enoyl-coa Hydratase, Chain A, domain 2"/>
    <property type="match status" value="1"/>
</dbReference>
<dbReference type="PANTHER" id="PTHR43602:SF1">
    <property type="entry name" value="ENOYL-COA HYDRATASE DOMAIN-CONTAINING PROTEIN 3, MITOCHONDRIAL"/>
    <property type="match status" value="1"/>
</dbReference>
<dbReference type="GO" id="GO:0006631">
    <property type="term" value="P:fatty acid metabolic process"/>
    <property type="evidence" value="ECO:0007669"/>
    <property type="project" value="UniProtKB-KW"/>
</dbReference>
<dbReference type="Gene3D" id="3.90.226.10">
    <property type="entry name" value="2-enoyl-CoA Hydratase, Chain A, domain 1"/>
    <property type="match status" value="1"/>
</dbReference>
<comment type="function">
    <text evidence="5">May play a role in fatty acid biosynthesis and insulin sensitivity.</text>
</comment>
<dbReference type="AlphaFoldDB" id="A0A7U7GGH6"/>
<keyword evidence="8" id="KW-1185">Reference proteome</keyword>
<dbReference type="NCBIfam" id="NF006008">
    <property type="entry name" value="PRK08139.1"/>
    <property type="match status" value="1"/>
</dbReference>
<dbReference type="CDD" id="cd06558">
    <property type="entry name" value="crotonase-like"/>
    <property type="match status" value="1"/>
</dbReference>
<sequence>MAMTATIDTGDALVLRQDEAGVATLTLNRPKHYNALSQALLEALQTVLEAIATDRTVRVVVIAGSGAAFCAGHDLKEMRAHSDPAFHRALFAQCGRVMLTINRLPQPVIARVHGIATAAGCQLVAACDLAVAAENARFATSGINVGLFCSTPGVALSRNLSRKHALELLLTGDFIDAPTALQRGLLNRVVPPDQLNAAVWQLAEVISNKPPLAIAMGKELFYRQLEMGLEDAYAQASETMACNMNSADAREGIDAFIAKRKPEWQGR</sequence>
<keyword evidence="3" id="KW-0809">Transit peptide</keyword>
<dbReference type="InterPro" id="IPR014748">
    <property type="entry name" value="Enoyl-CoA_hydra_C"/>
</dbReference>
<name>A0A7U7GGH6_9GAMM</name>
<organism evidence="7 8">
    <name type="scientific">Candidatus Contendobacter odensis Run_B_J11</name>
    <dbReference type="NCBI Taxonomy" id="1400861"/>
    <lineage>
        <taxon>Bacteria</taxon>
        <taxon>Pseudomonadati</taxon>
        <taxon>Pseudomonadota</taxon>
        <taxon>Gammaproteobacteria</taxon>
        <taxon>Candidatus Competibacteraceae</taxon>
        <taxon>Candidatus Contendibacter</taxon>
    </lineage>
</organism>
<dbReference type="EMBL" id="CBTK010000306">
    <property type="protein sequence ID" value="CDH47645.1"/>
    <property type="molecule type" value="Genomic_DNA"/>
</dbReference>
<dbReference type="Pfam" id="PF00378">
    <property type="entry name" value="ECH_1"/>
    <property type="match status" value="1"/>
</dbReference>
<evidence type="ECO:0000256" key="2">
    <source>
        <dbReference type="ARBA" id="ARBA00022832"/>
    </source>
</evidence>
<dbReference type="InterPro" id="IPR029045">
    <property type="entry name" value="ClpP/crotonase-like_dom_sf"/>
</dbReference>
<keyword evidence="4" id="KW-0443">Lipid metabolism</keyword>
<protein>
    <recommendedName>
        <fullName evidence="6">Enoyl-CoA hydratase domain-containing protein 3, mitochondrial</fullName>
    </recommendedName>
</protein>
<keyword evidence="7" id="KW-0456">Lyase</keyword>
<dbReference type="GO" id="GO:0016836">
    <property type="term" value="F:hydro-lyase activity"/>
    <property type="evidence" value="ECO:0007669"/>
    <property type="project" value="TreeGrafter"/>
</dbReference>
<dbReference type="InterPro" id="IPR001753">
    <property type="entry name" value="Enoyl-CoA_hydra/iso"/>
</dbReference>
<evidence type="ECO:0000256" key="3">
    <source>
        <dbReference type="ARBA" id="ARBA00022946"/>
    </source>
</evidence>
<comment type="caution">
    <text evidence="7">The sequence shown here is derived from an EMBL/GenBank/DDBJ whole genome shotgun (WGS) entry which is preliminary data.</text>
</comment>
<keyword evidence="2" id="KW-0276">Fatty acid metabolism</keyword>
<evidence type="ECO:0000313" key="8">
    <source>
        <dbReference type="Proteomes" id="UP000019184"/>
    </source>
</evidence>
<gene>
    <name evidence="7" type="ORF">BN874_870012</name>
</gene>
<evidence type="ECO:0000256" key="1">
    <source>
        <dbReference type="ARBA" id="ARBA00005254"/>
    </source>
</evidence>
<dbReference type="PANTHER" id="PTHR43602">
    <property type="match status" value="1"/>
</dbReference>
<dbReference type="SUPFAM" id="SSF52096">
    <property type="entry name" value="ClpP/crotonase"/>
    <property type="match status" value="1"/>
</dbReference>
<proteinExistence type="inferred from homology"/>